<evidence type="ECO:0000256" key="2">
    <source>
        <dbReference type="ARBA" id="ARBA00023121"/>
    </source>
</evidence>
<organism evidence="3 4">
    <name type="scientific">Lactobacillus delbrueckii</name>
    <dbReference type="NCBI Taxonomy" id="1584"/>
    <lineage>
        <taxon>Bacteria</taxon>
        <taxon>Bacillati</taxon>
        <taxon>Bacillota</taxon>
        <taxon>Bacilli</taxon>
        <taxon>Lactobacillales</taxon>
        <taxon>Lactobacillaceae</taxon>
        <taxon>Lactobacillus</taxon>
    </lineage>
</organism>
<dbReference type="Gene3D" id="3.40.50.10170">
    <property type="match status" value="1"/>
</dbReference>
<dbReference type="PANTHER" id="PTHR33434">
    <property type="entry name" value="DEGV DOMAIN-CONTAINING PROTEIN DR_1986-RELATED"/>
    <property type="match status" value="1"/>
</dbReference>
<dbReference type="InterPro" id="IPR003797">
    <property type="entry name" value="DegV"/>
</dbReference>
<dbReference type="GeneID" id="69668953"/>
<dbReference type="RefSeq" id="WP_002879161.1">
    <property type="nucleotide sequence ID" value="NZ_BNHW01000016.1"/>
</dbReference>
<keyword evidence="2" id="KW-0446">Lipid-binding</keyword>
<dbReference type="AlphaFoldDB" id="A0A2I1S7A2"/>
<evidence type="ECO:0000313" key="3">
    <source>
        <dbReference type="EMBL" id="RZM16638.1"/>
    </source>
</evidence>
<dbReference type="Pfam" id="PF02645">
    <property type="entry name" value="DegV"/>
    <property type="match status" value="1"/>
</dbReference>
<evidence type="ECO:0000313" key="4">
    <source>
        <dbReference type="Proteomes" id="UP000292818"/>
    </source>
</evidence>
<protein>
    <submittedName>
        <fullName evidence="3">Fatty acid-binding protein DegV</fullName>
    </submittedName>
</protein>
<dbReference type="Proteomes" id="UP000292818">
    <property type="component" value="Unassembled WGS sequence"/>
</dbReference>
<gene>
    <name evidence="3" type="ORF">LDELB18P1_0871</name>
</gene>
<sequence length="293" mass="32807">MKIALVTDSTANLSAAEIEKYNIKVIPIPIYIDDKEYLEGINITSEELFESQRSGSSFPTTSQPKMGDLITTFDNFKDEGYDAIIYICLSSGISGSYSTLMGIAQSNPDYHLYPFDSQITVRLQGYQVLAAAKMIEKDSYSPEEIIAKLAEIRSTVDELFIVDDLNNLCRGGRLSNASAFIGSLLNIKPLLTFNDEAKIVAYDKVRSMKRAVKKIEQEALEKIKSLDIPEDKLRILIIQSNDAAQAEEVMNYLKAEVPKAVFEMDEFSPVIATYLGEKSIGITWMIDVEQMEF</sequence>
<dbReference type="PANTHER" id="PTHR33434:SF2">
    <property type="entry name" value="FATTY ACID-BINDING PROTEIN TM_1468"/>
    <property type="match status" value="1"/>
</dbReference>
<dbReference type="PROSITE" id="PS51482">
    <property type="entry name" value="DEGV"/>
    <property type="match status" value="1"/>
</dbReference>
<dbReference type="NCBIfam" id="TIGR00762">
    <property type="entry name" value="DegV"/>
    <property type="match status" value="1"/>
</dbReference>
<comment type="function">
    <text evidence="1">May bind long-chain fatty acids, such as palmitate, and may play a role in lipid transport or fatty acid metabolism.</text>
</comment>
<proteinExistence type="predicted"/>
<name>A0A2I1S7A2_9LACO</name>
<evidence type="ECO:0000256" key="1">
    <source>
        <dbReference type="ARBA" id="ARBA00003238"/>
    </source>
</evidence>
<dbReference type="SUPFAM" id="SSF82549">
    <property type="entry name" value="DAK1/DegV-like"/>
    <property type="match status" value="1"/>
</dbReference>
<dbReference type="InterPro" id="IPR043168">
    <property type="entry name" value="DegV_C"/>
</dbReference>
<reference evidence="3 4" key="1">
    <citation type="submission" date="2019-01" db="EMBL/GenBank/DDBJ databases">
        <title>Colonization of the human gut by bovine bacteria present in Parmesan cheese.</title>
        <authorList>
            <person name="Lugli G.A."/>
            <person name="Milani C."/>
        </authorList>
    </citation>
    <scope>NUCLEOTIDE SEQUENCE [LARGE SCALE GENOMIC DNA]</scope>
    <source>
        <strain evidence="3 4">LDELB18P1</strain>
    </source>
</reference>
<dbReference type="EMBL" id="SETJ01000032">
    <property type="protein sequence ID" value="RZM16638.1"/>
    <property type="molecule type" value="Genomic_DNA"/>
</dbReference>
<dbReference type="Gene3D" id="3.30.1180.10">
    <property type="match status" value="1"/>
</dbReference>
<dbReference type="InterPro" id="IPR050270">
    <property type="entry name" value="DegV_domain_contain"/>
</dbReference>
<comment type="caution">
    <text evidence="3">The sequence shown here is derived from an EMBL/GenBank/DDBJ whole genome shotgun (WGS) entry which is preliminary data.</text>
</comment>
<accession>A0A2I1S7A2</accession>
<dbReference type="GO" id="GO:0008289">
    <property type="term" value="F:lipid binding"/>
    <property type="evidence" value="ECO:0007669"/>
    <property type="project" value="UniProtKB-KW"/>
</dbReference>